<reference evidence="1 2" key="1">
    <citation type="submission" date="2020-08" db="EMBL/GenBank/DDBJ databases">
        <title>A Genomic Blueprint of the Chicken Gut Microbiome.</title>
        <authorList>
            <person name="Gilroy R."/>
            <person name="Ravi A."/>
            <person name="Getino M."/>
            <person name="Pursley I."/>
            <person name="Horton D.L."/>
            <person name="Alikhan N.-F."/>
            <person name="Baker D."/>
            <person name="Gharbi K."/>
            <person name="Hall N."/>
            <person name="Watson M."/>
            <person name="Adriaenssens E.M."/>
            <person name="Foster-Nyarko E."/>
            <person name="Jarju S."/>
            <person name="Secka A."/>
            <person name="Antonio M."/>
            <person name="Oren A."/>
            <person name="Chaudhuri R."/>
            <person name="La Ragione R.M."/>
            <person name="Hildebrand F."/>
            <person name="Pallen M.J."/>
        </authorList>
    </citation>
    <scope>NUCLEOTIDE SEQUENCE [LARGE SCALE GENOMIC DNA]</scope>
    <source>
        <strain evidence="1 2">Sa2CUA9</strain>
    </source>
</reference>
<dbReference type="Proteomes" id="UP000655570">
    <property type="component" value="Unassembled WGS sequence"/>
</dbReference>
<protein>
    <submittedName>
        <fullName evidence="1">Uncharacterized protein</fullName>
    </submittedName>
</protein>
<comment type="caution">
    <text evidence="1">The sequence shown here is derived from an EMBL/GenBank/DDBJ whole genome shotgun (WGS) entry which is preliminary data.</text>
</comment>
<name>A0ABR8TWU2_9CELL</name>
<evidence type="ECO:0000313" key="2">
    <source>
        <dbReference type="Proteomes" id="UP000655570"/>
    </source>
</evidence>
<gene>
    <name evidence="1" type="ORF">H9641_05745</name>
</gene>
<proteinExistence type="predicted"/>
<dbReference type="EMBL" id="JACSQF010000004">
    <property type="protein sequence ID" value="MBD7980222.1"/>
    <property type="molecule type" value="Genomic_DNA"/>
</dbReference>
<accession>A0ABR8TWU2</accession>
<organism evidence="1 2">
    <name type="scientific">Oerskovia merdavium</name>
    <dbReference type="NCBI Taxonomy" id="2762227"/>
    <lineage>
        <taxon>Bacteria</taxon>
        <taxon>Bacillati</taxon>
        <taxon>Actinomycetota</taxon>
        <taxon>Actinomycetes</taxon>
        <taxon>Micrococcales</taxon>
        <taxon>Cellulomonadaceae</taxon>
        <taxon>Oerskovia</taxon>
    </lineage>
</organism>
<evidence type="ECO:0000313" key="1">
    <source>
        <dbReference type="EMBL" id="MBD7980222.1"/>
    </source>
</evidence>
<sequence>MAGTSDLGGSMNASDIDLKAPVFGDHPNSWRSPDDLADAFVLAWSLESVERAKIDPRDPYSANVNLALPPRFRFDTLGLLIQQVPGDTSSSATHRGRLTCLALVWRLFEQLNQEWCLQVGDFGQYSLALAQATRGSHELGGVFSGLSGNFARCLLSDRIHRASSGSLALTRAESWFVTGRQDLLAPGPVEGVPFTIAGASIPVPLTWDAFVLSVWSTARVLVQRNSAEQYIAKYADRASTLLDILDDGAERIAAYQRGAPWQMQGRTWAMTFDSWPQ</sequence>
<dbReference type="RefSeq" id="WP_191801810.1">
    <property type="nucleotide sequence ID" value="NZ_JACSQF010000004.1"/>
</dbReference>
<keyword evidence="2" id="KW-1185">Reference proteome</keyword>